<feature type="transmembrane region" description="Helical" evidence="1">
    <location>
        <begin position="12"/>
        <end position="35"/>
    </location>
</feature>
<reference evidence="2 3" key="1">
    <citation type="journal article" date="2012" name="J. Bacteriol.">
        <title>Genome sequence of Thalassospira xiamenensis type strain M-5.</title>
        <authorList>
            <person name="Lai Q."/>
            <person name="Shao Z."/>
        </authorList>
    </citation>
    <scope>NUCLEOTIDE SEQUENCE [LARGE SCALE GENOMIC DNA]</scope>
    <source>
        <strain evidence="2 3">M-5</strain>
    </source>
</reference>
<organism evidence="2 3">
    <name type="scientific">Thalassospira xiamenensis M-5 = DSM 17429</name>
    <dbReference type="NCBI Taxonomy" id="1123366"/>
    <lineage>
        <taxon>Bacteria</taxon>
        <taxon>Pseudomonadati</taxon>
        <taxon>Pseudomonadota</taxon>
        <taxon>Alphaproteobacteria</taxon>
        <taxon>Rhodospirillales</taxon>
        <taxon>Thalassospiraceae</taxon>
        <taxon>Thalassospira</taxon>
    </lineage>
</organism>
<name>A0AB72UK46_9PROT</name>
<accession>A0AB72UK46</accession>
<protein>
    <submittedName>
        <fullName evidence="2">Uncharacterized protein</fullName>
    </submittedName>
</protein>
<dbReference type="KEGG" id="txi:TH3_21808"/>
<proteinExistence type="predicted"/>
<evidence type="ECO:0000313" key="2">
    <source>
        <dbReference type="EMBL" id="AJD54434.1"/>
    </source>
</evidence>
<keyword evidence="1" id="KW-0812">Transmembrane</keyword>
<keyword evidence="2" id="KW-0614">Plasmid</keyword>
<keyword evidence="1" id="KW-1133">Transmembrane helix</keyword>
<gene>
    <name evidence="2" type="ORF">TH3_21808</name>
</gene>
<geneLocation type="plasmid" evidence="3"/>
<evidence type="ECO:0000313" key="3">
    <source>
        <dbReference type="Proteomes" id="UP000007127"/>
    </source>
</evidence>
<keyword evidence="1" id="KW-0472">Membrane</keyword>
<sequence length="160" mass="17939">MRRYRTTTDLMVDILLIAFLAGGLFCLSDLIWSSITQSFADLRTTLSEAIQFGNQKANLLELGMEQETAGRTWLYWLSVVYAIIALFGTMYHLSPIGRWPSIGEFMFTCVAWTFFAGIALVSAMRSSREVTVRYTITPVYDADLRGLLIFAGLLLGPIFG</sequence>
<dbReference type="Proteomes" id="UP000007127">
    <property type="component" value="Plasmid"/>
</dbReference>
<feature type="transmembrane region" description="Helical" evidence="1">
    <location>
        <begin position="105"/>
        <end position="124"/>
    </location>
</feature>
<feature type="transmembrane region" description="Helical" evidence="1">
    <location>
        <begin position="73"/>
        <end position="93"/>
    </location>
</feature>
<evidence type="ECO:0000256" key="1">
    <source>
        <dbReference type="SAM" id="Phobius"/>
    </source>
</evidence>
<dbReference type="AlphaFoldDB" id="A0AB72UK46"/>
<dbReference type="EMBL" id="CP004389">
    <property type="protein sequence ID" value="AJD54434.1"/>
    <property type="molecule type" value="Genomic_DNA"/>
</dbReference>